<dbReference type="HOGENOM" id="CLU_1634304_0_0_12"/>
<dbReference type="AlphaFoldDB" id="F0RTD3"/>
<dbReference type="KEGG" id="sbu:SpiBuddy_2607"/>
<proteinExistence type="predicted"/>
<gene>
    <name evidence="2" type="ordered locus">SpiBuddy_2607</name>
</gene>
<dbReference type="EMBL" id="CP002541">
    <property type="protein sequence ID" value="ADY14418.1"/>
    <property type="molecule type" value="Genomic_DNA"/>
</dbReference>
<feature type="signal peptide" evidence="1">
    <location>
        <begin position="1"/>
        <end position="21"/>
    </location>
</feature>
<accession>F0RTD3</accession>
<evidence type="ECO:0000313" key="2">
    <source>
        <dbReference type="EMBL" id="ADY14418.1"/>
    </source>
</evidence>
<evidence type="ECO:0000313" key="3">
    <source>
        <dbReference type="Proteomes" id="UP000008466"/>
    </source>
</evidence>
<evidence type="ECO:0008006" key="4">
    <source>
        <dbReference type="Google" id="ProtNLM"/>
    </source>
</evidence>
<keyword evidence="1" id="KW-0732">Signal</keyword>
<protein>
    <recommendedName>
        <fullName evidence="4">Lipoprotein</fullName>
    </recommendedName>
</protein>
<sequence length="162" mass="18222">MNKKVLYVLLLVALMDMLLGGCENENNSYIYQSADKAVTIVSANPIPEDMKDGFTFNVSIDLPTNISVYYVWIYPDVWSSNSGEIPVDADEVGIWYKPSGRLPPTASNIIRGGWIYYIHSNQAVYAQKGMVSTWTLTVSYKNEAGKFVDVVNENFTYLVQIK</sequence>
<name>F0RTD3_SPHGB</name>
<organism evidence="2 3">
    <name type="scientific">Sphaerochaeta globosa (strain ATCC BAA-1886 / DSM 22777 / Buddy)</name>
    <name type="common">Spirochaeta sp. (strain Buddy)</name>
    <dbReference type="NCBI Taxonomy" id="158189"/>
    <lineage>
        <taxon>Bacteria</taxon>
        <taxon>Pseudomonadati</taxon>
        <taxon>Spirochaetota</taxon>
        <taxon>Spirochaetia</taxon>
        <taxon>Spirochaetales</taxon>
        <taxon>Sphaerochaetaceae</taxon>
        <taxon>Sphaerochaeta</taxon>
    </lineage>
</organism>
<feature type="chain" id="PRO_5003259659" description="Lipoprotein" evidence="1">
    <location>
        <begin position="22"/>
        <end position="162"/>
    </location>
</feature>
<keyword evidence="3" id="KW-1185">Reference proteome</keyword>
<dbReference type="Proteomes" id="UP000008466">
    <property type="component" value="Chromosome"/>
</dbReference>
<dbReference type="RefSeq" id="WP_013608263.1">
    <property type="nucleotide sequence ID" value="NC_015152.1"/>
</dbReference>
<reference evidence="3" key="1">
    <citation type="submission" date="2011-02" db="EMBL/GenBank/DDBJ databases">
        <title>Complete sequence of Spirochaeta sp. Buddy.</title>
        <authorList>
            <person name="Lucas S."/>
            <person name="Copeland A."/>
            <person name="Lapidus A."/>
            <person name="Cheng J.-F."/>
            <person name="Goodwin L."/>
            <person name="Pitluck S."/>
            <person name="Zeytun A."/>
            <person name="Detter J.C."/>
            <person name="Han C."/>
            <person name="Tapia R."/>
            <person name="Land M."/>
            <person name="Hauser L."/>
            <person name="Kyrpides N."/>
            <person name="Ivanova N."/>
            <person name="Mikhailova N."/>
            <person name="Pagani I."/>
            <person name="Ritalahti K.M."/>
            <person name="Loeffler F.E."/>
            <person name="Woyke T."/>
        </authorList>
    </citation>
    <scope>NUCLEOTIDE SEQUENCE [LARGE SCALE GENOMIC DNA]</scope>
    <source>
        <strain evidence="3">ATCC BAA-1886 / DSM 22777 / Buddy</strain>
    </source>
</reference>
<evidence type="ECO:0000256" key="1">
    <source>
        <dbReference type="SAM" id="SignalP"/>
    </source>
</evidence>